<proteinExistence type="predicted"/>
<evidence type="ECO:0000313" key="1">
    <source>
        <dbReference type="EMBL" id="AGP77900.1"/>
    </source>
</evidence>
<protein>
    <submittedName>
        <fullName evidence="1">Uncharacterized protein</fullName>
    </submittedName>
</protein>
<dbReference type="AlphaFoldDB" id="S5ADL5"/>
<organism evidence="1 2">
    <name type="scientific">Alteromonas mediterranea 615</name>
    <dbReference type="NCBI Taxonomy" id="1300253"/>
    <lineage>
        <taxon>Bacteria</taxon>
        <taxon>Pseudomonadati</taxon>
        <taxon>Pseudomonadota</taxon>
        <taxon>Gammaproteobacteria</taxon>
        <taxon>Alteromonadales</taxon>
        <taxon>Alteromonadaceae</taxon>
        <taxon>Alteromonas/Salinimonas group</taxon>
        <taxon>Alteromonas</taxon>
    </lineage>
</organism>
<accession>S5ADL5</accession>
<evidence type="ECO:0000313" key="2">
    <source>
        <dbReference type="Proteomes" id="UP000014909"/>
    </source>
</evidence>
<gene>
    <name evidence="1" type="ORF">I633_09475</name>
</gene>
<dbReference type="KEGG" id="amh:I633_09475"/>
<dbReference type="BioCyc" id="AMAC1300253:G12YX-1513-MONOMER"/>
<dbReference type="HOGENOM" id="CLU_2153002_0_0_6"/>
<reference evidence="1 2" key="1">
    <citation type="journal article" date="2013" name="Genome Biol. Evol.">
        <title>Genomic Diversity of "Deep Ecotype" Alteromonas macleodii Isolates: Evidence for Pan-Mediterranean Clonal Frames.</title>
        <authorList>
            <person name="Lopez-Perez M."/>
            <person name="Gonzaga A."/>
            <person name="Rodriguez-Valera F."/>
        </authorList>
    </citation>
    <scope>NUCLEOTIDE SEQUENCE [LARGE SCALE GENOMIC DNA]</scope>
    <source>
        <strain evidence="2">'English Channel 615'</strain>
    </source>
</reference>
<dbReference type="Proteomes" id="UP000014909">
    <property type="component" value="Chromosome"/>
</dbReference>
<name>S5ADL5_9ALTE</name>
<dbReference type="EMBL" id="CP004846">
    <property type="protein sequence ID" value="AGP77900.1"/>
    <property type="molecule type" value="Genomic_DNA"/>
</dbReference>
<sequence length="111" mass="12603">MVNPYVLQLISNKNVQEFFDGIPRNERDIRIAKRNKQVLLAVISLLKGHAQHHVPLRRIKARAGVSLTQVKNALNDLKNLDLLIVMHYQGLPSVMTTGRHFEALFGPIVDE</sequence>
<dbReference type="PATRIC" id="fig|1300253.3.peg.1971"/>